<gene>
    <name evidence="5" type="ORF">KK078_22130</name>
</gene>
<dbReference type="GO" id="GO:0004556">
    <property type="term" value="F:alpha-amylase activity"/>
    <property type="evidence" value="ECO:0007669"/>
    <property type="project" value="TreeGrafter"/>
</dbReference>
<keyword evidence="6" id="KW-1185">Reference proteome</keyword>
<name>A0AAP2DC20_9BACT</name>
<evidence type="ECO:0000313" key="5">
    <source>
        <dbReference type="EMBL" id="MBT1689281.1"/>
    </source>
</evidence>
<dbReference type="Pfam" id="PF00128">
    <property type="entry name" value="Alpha-amylase"/>
    <property type="match status" value="1"/>
</dbReference>
<dbReference type="Proteomes" id="UP001319180">
    <property type="component" value="Unassembled WGS sequence"/>
</dbReference>
<proteinExistence type="inferred from homology"/>
<dbReference type="InterPro" id="IPR017853">
    <property type="entry name" value="GH"/>
</dbReference>
<feature type="domain" description="Glycosyl hydrolase family 13 catalytic" evidence="4">
    <location>
        <begin position="19"/>
        <end position="397"/>
    </location>
</feature>
<keyword evidence="2" id="KW-0378">Hydrolase</keyword>
<evidence type="ECO:0000256" key="3">
    <source>
        <dbReference type="ARBA" id="ARBA00023295"/>
    </source>
</evidence>
<comment type="caution">
    <text evidence="5">The sequence shown here is derived from an EMBL/GenBank/DDBJ whole genome shotgun (WGS) entry which is preliminary data.</text>
</comment>
<accession>A0AAP2DC20</accession>
<dbReference type="FunFam" id="3.90.400.10:FF:000002">
    <property type="entry name" value="Sucrose isomerase"/>
    <property type="match status" value="1"/>
</dbReference>
<dbReference type="CDD" id="cd11331">
    <property type="entry name" value="AmyAc_OligoGlu_like"/>
    <property type="match status" value="1"/>
</dbReference>
<protein>
    <submittedName>
        <fullName evidence="5">Alpha-amylase</fullName>
    </submittedName>
</protein>
<dbReference type="PANTHER" id="PTHR10357">
    <property type="entry name" value="ALPHA-AMYLASE FAMILY MEMBER"/>
    <property type="match status" value="1"/>
</dbReference>
<dbReference type="InterPro" id="IPR045857">
    <property type="entry name" value="O16G_dom_2"/>
</dbReference>
<dbReference type="PANTHER" id="PTHR10357:SF179">
    <property type="entry name" value="NEUTRAL AND BASIC AMINO ACID TRANSPORT PROTEIN RBAT"/>
    <property type="match status" value="1"/>
</dbReference>
<dbReference type="Gene3D" id="3.90.400.10">
    <property type="entry name" value="Oligo-1,6-glucosidase, Domain 2"/>
    <property type="match status" value="1"/>
</dbReference>
<reference evidence="5 6" key="1">
    <citation type="submission" date="2021-05" db="EMBL/GenBank/DDBJ databases">
        <title>A Polyphasic approach of four new species of the genus Ohtaekwangia: Ohtaekwangia histidinii sp. nov., Ohtaekwangia cretensis sp. nov., Ohtaekwangia indiensis sp. nov., Ohtaekwangia reichenbachii sp. nov. from diverse environment.</title>
        <authorList>
            <person name="Octaviana S."/>
        </authorList>
    </citation>
    <scope>NUCLEOTIDE SEQUENCE [LARGE SCALE GENOMIC DNA]</scope>
    <source>
        <strain evidence="5 6">PWU37</strain>
    </source>
</reference>
<dbReference type="SMART" id="SM00642">
    <property type="entry name" value="Aamy"/>
    <property type="match status" value="1"/>
</dbReference>
<keyword evidence="3" id="KW-0326">Glycosidase</keyword>
<dbReference type="RefSeq" id="WP_254092507.1">
    <property type="nucleotide sequence ID" value="NZ_JAHESC010000038.1"/>
</dbReference>
<evidence type="ECO:0000256" key="1">
    <source>
        <dbReference type="ARBA" id="ARBA00008061"/>
    </source>
</evidence>
<dbReference type="AlphaFoldDB" id="A0AAP2DC20"/>
<sequence>MKEASTETPLWWKSGVIYQLYPRSFQDANGDGIGDLRGIQQRLDYLQWLGVKAVWISPIYPSPMADFGYDISNYTDVHPLFGTLADFDGLLADVHARGMKLILDLVPNHTSDQHPWFIESRSSRQSPKRNWYLWRDAKEDGTMPNNWLAAFGGPAWEWDEATKQYYYHAFLKEQPDLNWRNPEVQEAMLGVMKCWLDRGVDGFRVDVMWHMIKDGQWRDNPPNPDYKPHMATYDQLLPVYSTDQPEVHDIVRRMRSLLDGYTDRVMIGEIYLPIHKLVTYYGVDNTGAHLPFNFQLITLPWNAPSVAAAVNEYEGALPLDGWPNWVLSNHDQPRIASRIGSEQARVAAMLLLTLRGTPTLYYGDEIGMRDVPVPWNQIQDPQGLQMPDKNLSRDPSRTPMQWDTMVHAGFSAVQPWLPIERQAAQRNVSLQRNDPGSMLSLYRRLLQLRNAERAFTVGNYTPVYGDHQLVSYIREEVGGRRFLVVLNLTHRTALFRAGERGLMGTVVLSTVAGADDRTLEALMPLEGDEGIVVKLDS</sequence>
<dbReference type="GO" id="GO:0009313">
    <property type="term" value="P:oligosaccharide catabolic process"/>
    <property type="evidence" value="ECO:0007669"/>
    <property type="project" value="TreeGrafter"/>
</dbReference>
<dbReference type="EMBL" id="JAHESC010000038">
    <property type="protein sequence ID" value="MBT1689281.1"/>
    <property type="molecule type" value="Genomic_DNA"/>
</dbReference>
<evidence type="ECO:0000259" key="4">
    <source>
        <dbReference type="SMART" id="SM00642"/>
    </source>
</evidence>
<dbReference type="SUPFAM" id="SSF51445">
    <property type="entry name" value="(Trans)glycosidases"/>
    <property type="match status" value="1"/>
</dbReference>
<dbReference type="Gene3D" id="3.20.20.80">
    <property type="entry name" value="Glycosidases"/>
    <property type="match status" value="2"/>
</dbReference>
<evidence type="ECO:0000313" key="6">
    <source>
        <dbReference type="Proteomes" id="UP001319180"/>
    </source>
</evidence>
<evidence type="ECO:0000256" key="2">
    <source>
        <dbReference type="ARBA" id="ARBA00022801"/>
    </source>
</evidence>
<organism evidence="5 6">
    <name type="scientific">Dawidia soli</name>
    <dbReference type="NCBI Taxonomy" id="2782352"/>
    <lineage>
        <taxon>Bacteria</taxon>
        <taxon>Pseudomonadati</taxon>
        <taxon>Bacteroidota</taxon>
        <taxon>Cytophagia</taxon>
        <taxon>Cytophagales</taxon>
        <taxon>Chryseotaleaceae</taxon>
        <taxon>Dawidia</taxon>
    </lineage>
</organism>
<dbReference type="InterPro" id="IPR006047">
    <property type="entry name" value="GH13_cat_dom"/>
</dbReference>
<comment type="similarity">
    <text evidence="1">Belongs to the glycosyl hydrolase 13 family.</text>
</comment>